<sequence>MSKMCSALVGTRSLDLSNTGRVCYRYTTKACLSMAGLGASRLGPFFVSIEEALATQGLHLLLSHSDAWAGVSS</sequence>
<reference evidence="1 2" key="1">
    <citation type="submission" date="2013-11" db="EMBL/GenBank/DDBJ databases">
        <title>Genome sequencing of Stegodyphus mimosarum.</title>
        <authorList>
            <person name="Bechsgaard J."/>
        </authorList>
    </citation>
    <scope>NUCLEOTIDE SEQUENCE [LARGE SCALE GENOMIC DNA]</scope>
</reference>
<evidence type="ECO:0000313" key="2">
    <source>
        <dbReference type="Proteomes" id="UP000054359"/>
    </source>
</evidence>
<proteinExistence type="predicted"/>
<name>A0A087TCG9_STEMI</name>
<dbReference type="AlphaFoldDB" id="A0A087TCG9"/>
<protein>
    <submittedName>
        <fullName evidence="1">Uncharacterized protein</fullName>
    </submittedName>
</protein>
<dbReference type="Proteomes" id="UP000054359">
    <property type="component" value="Unassembled WGS sequence"/>
</dbReference>
<gene>
    <name evidence="1" type="ORF">X975_08920</name>
</gene>
<evidence type="ECO:0000313" key="1">
    <source>
        <dbReference type="EMBL" id="KFM62808.1"/>
    </source>
</evidence>
<feature type="non-terminal residue" evidence="1">
    <location>
        <position position="73"/>
    </location>
</feature>
<organism evidence="1 2">
    <name type="scientific">Stegodyphus mimosarum</name>
    <name type="common">African social velvet spider</name>
    <dbReference type="NCBI Taxonomy" id="407821"/>
    <lineage>
        <taxon>Eukaryota</taxon>
        <taxon>Metazoa</taxon>
        <taxon>Ecdysozoa</taxon>
        <taxon>Arthropoda</taxon>
        <taxon>Chelicerata</taxon>
        <taxon>Arachnida</taxon>
        <taxon>Araneae</taxon>
        <taxon>Araneomorphae</taxon>
        <taxon>Entelegynae</taxon>
        <taxon>Eresoidea</taxon>
        <taxon>Eresidae</taxon>
        <taxon>Stegodyphus</taxon>
    </lineage>
</organism>
<keyword evidence="2" id="KW-1185">Reference proteome</keyword>
<accession>A0A087TCG9</accession>
<dbReference type="EMBL" id="KK114577">
    <property type="protein sequence ID" value="KFM62808.1"/>
    <property type="molecule type" value="Genomic_DNA"/>
</dbReference>